<comment type="caution">
    <text evidence="2">The sequence shown here is derived from an EMBL/GenBank/DDBJ whole genome shotgun (WGS) entry which is preliminary data.</text>
</comment>
<evidence type="ECO:0000313" key="2">
    <source>
        <dbReference type="EMBL" id="KAB8288551.1"/>
    </source>
</evidence>
<dbReference type="AlphaFoldDB" id="A0A6L4X270"/>
<evidence type="ECO:0000313" key="4">
    <source>
        <dbReference type="Proteomes" id="UP000469943"/>
    </source>
</evidence>
<evidence type="ECO:0000313" key="5">
    <source>
        <dbReference type="Proteomes" id="UP000482084"/>
    </source>
</evidence>
<evidence type="ECO:0000313" key="3">
    <source>
        <dbReference type="EMBL" id="NEG71755.1"/>
    </source>
</evidence>
<dbReference type="RefSeq" id="WP_152357665.1">
    <property type="nucleotide sequence ID" value="NZ_WBSM01000002.1"/>
</dbReference>
<organism evidence="2 5">
    <name type="scientific">Bifidobacterium ramosum</name>
    <dbReference type="NCBI Taxonomy" id="1798158"/>
    <lineage>
        <taxon>Bacteria</taxon>
        <taxon>Bacillati</taxon>
        <taxon>Actinomycetota</taxon>
        <taxon>Actinomycetes</taxon>
        <taxon>Bifidobacteriales</taxon>
        <taxon>Bifidobacteriaceae</taxon>
        <taxon>Bifidobacterium</taxon>
    </lineage>
</organism>
<accession>A0A6L4X270</accession>
<dbReference type="Proteomes" id="UP000469943">
    <property type="component" value="Unassembled WGS sequence"/>
</dbReference>
<gene>
    <name evidence="2" type="ORF">DSM100688_0553</name>
    <name evidence="3" type="ORF">GFD24_05945</name>
</gene>
<dbReference type="EMBL" id="WHZX01000003">
    <property type="protein sequence ID" value="NEG71755.1"/>
    <property type="molecule type" value="Genomic_DNA"/>
</dbReference>
<proteinExistence type="predicted"/>
<sequence length="271" mass="30457">MSDQFSGSASGAVSGVASGAMRDATNTEPQFIDAATFASRVLSVTVPKKHDDIQDGLHSTLAQTSYDTHHQVGMVVSDHDAVNFDKIAEITCRAASYNAHVKQPRVPRSPDALIVDDQRREWYFIEFKNGRVTEMEVSQKMYDAILLSLDVHIVPDRSFFNKFATFILVYNPERLNDRQIARYNAHFGGEYKPRPCDQTGRIQTQAYFKDLAEEDFDPFGIAKLKGYLFRDVVVQTQRRFARTHAAEWGTRMPKRRPAESVAADASGAQTS</sequence>
<evidence type="ECO:0000256" key="1">
    <source>
        <dbReference type="SAM" id="MobiDB-lite"/>
    </source>
</evidence>
<dbReference type="EMBL" id="WBSM01000002">
    <property type="protein sequence ID" value="KAB8288551.1"/>
    <property type="molecule type" value="Genomic_DNA"/>
</dbReference>
<dbReference type="Proteomes" id="UP000482084">
    <property type="component" value="Unassembled WGS sequence"/>
</dbReference>
<reference evidence="3 4" key="1">
    <citation type="submission" date="2019-10" db="EMBL/GenBank/DDBJ databases">
        <title>Bifidobacterium from non-human primates.</title>
        <authorList>
            <person name="Modesto M."/>
        </authorList>
    </citation>
    <scope>NUCLEOTIDE SEQUENCE [LARGE SCALE GENOMIC DNA]</scope>
    <source>
        <strain evidence="3 4">TREM</strain>
    </source>
</reference>
<feature type="region of interest" description="Disordered" evidence="1">
    <location>
        <begin position="251"/>
        <end position="271"/>
    </location>
</feature>
<keyword evidence="5" id="KW-1185">Reference proteome</keyword>
<protein>
    <submittedName>
        <fullName evidence="2">Uncharacterized protein</fullName>
    </submittedName>
</protein>
<reference evidence="2 5" key="2">
    <citation type="submission" date="2019-10" db="EMBL/GenBank/DDBJ databases">
        <title>Characterization of the phylogenetic diversity of two novel species belonging to the genus Bifidobacterium: Bifidobacterium cebidarum sp. nov. and Bifidobacterium leontopitheci sp. nov.</title>
        <authorList>
            <person name="Lugli G.A."/>
            <person name="Duranti S."/>
            <person name="Milani C."/>
            <person name="Turroni F."/>
            <person name="Ventura M."/>
        </authorList>
    </citation>
    <scope>NUCLEOTIDE SEQUENCE [LARGE SCALE GENOMIC DNA]</scope>
    <source>
        <strain evidence="2 5">DSM 100688</strain>
    </source>
</reference>
<dbReference type="OrthoDB" id="9788602at2"/>
<name>A0A6L4X270_9BIFI</name>